<evidence type="ECO:0000313" key="3">
    <source>
        <dbReference type="Proteomes" id="UP000031546"/>
    </source>
</evidence>
<dbReference type="Proteomes" id="UP000031546">
    <property type="component" value="Unassembled WGS sequence"/>
</dbReference>
<dbReference type="AlphaFoldDB" id="A0A0C2HEJ2"/>
<evidence type="ECO:0008006" key="4">
    <source>
        <dbReference type="Google" id="ProtNLM"/>
    </source>
</evidence>
<proteinExistence type="predicted"/>
<feature type="compositionally biased region" description="Basic and acidic residues" evidence="1">
    <location>
        <begin position="110"/>
        <end position="119"/>
    </location>
</feature>
<dbReference type="EMBL" id="JXII01000009">
    <property type="protein sequence ID" value="KIH70054.1"/>
    <property type="molecule type" value="Genomic_DNA"/>
</dbReference>
<gene>
    <name evidence="2" type="ORF">SN16_11165</name>
</gene>
<reference evidence="2 3" key="1">
    <citation type="submission" date="2015-01" db="EMBL/GenBank/DDBJ databases">
        <title>Genome sequences of high lactate-tolerant strain Salinicoccus roseus W12 with industrial interest.</title>
        <authorList>
            <person name="Wang H."/>
            <person name="Yu B."/>
        </authorList>
    </citation>
    <scope>NUCLEOTIDE SEQUENCE [LARGE SCALE GENOMIC DNA]</scope>
    <source>
        <strain evidence="2 3">W12</strain>
    </source>
</reference>
<sequence>MIMKLQNLNLSEIASGALQEHFEREAERVVENLMDINTDPKKKRKITLTLDLTIDDNREIIFADASAKSTLVPVDGTGFNMMSGVDENGERIVSELKSGIKGQSYFDENGEVRNDDGSKPKHNLKNNVESLYK</sequence>
<evidence type="ECO:0000256" key="1">
    <source>
        <dbReference type="SAM" id="MobiDB-lite"/>
    </source>
</evidence>
<accession>A0A0C2HEJ2</accession>
<protein>
    <recommendedName>
        <fullName evidence="4">Replication terminator protein</fullName>
    </recommendedName>
</protein>
<evidence type="ECO:0000313" key="2">
    <source>
        <dbReference type="EMBL" id="KIH70054.1"/>
    </source>
</evidence>
<organism evidence="2 3">
    <name type="scientific">Salinicoccus roseus</name>
    <dbReference type="NCBI Taxonomy" id="45670"/>
    <lineage>
        <taxon>Bacteria</taxon>
        <taxon>Bacillati</taxon>
        <taxon>Bacillota</taxon>
        <taxon>Bacilli</taxon>
        <taxon>Bacillales</taxon>
        <taxon>Staphylococcaceae</taxon>
        <taxon>Salinicoccus</taxon>
    </lineage>
</organism>
<comment type="caution">
    <text evidence="2">The sequence shown here is derived from an EMBL/GenBank/DDBJ whole genome shotgun (WGS) entry which is preliminary data.</text>
</comment>
<name>A0A0C2HEJ2_9STAP</name>
<feature type="region of interest" description="Disordered" evidence="1">
    <location>
        <begin position="104"/>
        <end position="133"/>
    </location>
</feature>
<dbReference type="STRING" id="45670.SN16_11165"/>